<dbReference type="EnsemblMetazoa" id="ASTEI02934-RA">
    <property type="protein sequence ID" value="ASTEI02934-PA"/>
    <property type="gene ID" value="ASTEI02934"/>
</dbReference>
<reference evidence="6" key="2">
    <citation type="submission" date="2020-05" db="UniProtKB">
        <authorList>
            <consortium name="EnsemblMetazoa"/>
        </authorList>
    </citation>
    <scope>IDENTIFICATION</scope>
    <source>
        <strain evidence="6">Indian</strain>
    </source>
</reference>
<reference evidence="7" key="1">
    <citation type="journal article" date="2014" name="Genome Biol.">
        <title>Genome analysis of a major urban malaria vector mosquito, Anopheles stephensi.</title>
        <authorList>
            <person name="Jiang X."/>
            <person name="Peery A."/>
            <person name="Hall A.B."/>
            <person name="Sharma A."/>
            <person name="Chen X.G."/>
            <person name="Waterhouse R.M."/>
            <person name="Komissarov A."/>
            <person name="Riehle M.M."/>
            <person name="Shouche Y."/>
            <person name="Sharakhova M.V."/>
            <person name="Lawson D."/>
            <person name="Pakpour N."/>
            <person name="Arensburger P."/>
            <person name="Davidson V.L."/>
            <person name="Eiglmeier K."/>
            <person name="Emrich S."/>
            <person name="George P."/>
            <person name="Kennedy R.C."/>
            <person name="Mane S.P."/>
            <person name="Maslen G."/>
            <person name="Oringanje C."/>
            <person name="Qi Y."/>
            <person name="Settlage R."/>
            <person name="Tojo M."/>
            <person name="Tubio J.M."/>
            <person name="Unger M.F."/>
            <person name="Wang B."/>
            <person name="Vernick K.D."/>
            <person name="Ribeiro J.M."/>
            <person name="James A.A."/>
            <person name="Michel K."/>
            <person name="Riehle M.A."/>
            <person name="Luckhart S."/>
            <person name="Sharakhov I.V."/>
            <person name="Tu Z."/>
        </authorList>
    </citation>
    <scope>NUCLEOTIDE SEQUENCE [LARGE SCALE GENOMIC DNA]</scope>
    <source>
        <strain evidence="7">Indian</strain>
    </source>
</reference>
<organism evidence="6 7">
    <name type="scientific">Anopheles stephensi</name>
    <name type="common">Indo-Pakistan malaria mosquito</name>
    <dbReference type="NCBI Taxonomy" id="30069"/>
    <lineage>
        <taxon>Eukaryota</taxon>
        <taxon>Metazoa</taxon>
        <taxon>Ecdysozoa</taxon>
        <taxon>Arthropoda</taxon>
        <taxon>Hexapoda</taxon>
        <taxon>Insecta</taxon>
        <taxon>Pterygota</taxon>
        <taxon>Neoptera</taxon>
        <taxon>Endopterygota</taxon>
        <taxon>Diptera</taxon>
        <taxon>Nematocera</taxon>
        <taxon>Culicoidea</taxon>
        <taxon>Culicidae</taxon>
        <taxon>Anophelinae</taxon>
        <taxon>Anopheles</taxon>
    </lineage>
</organism>
<keyword evidence="4" id="KW-0539">Nucleus</keyword>
<keyword evidence="7" id="KW-1185">Reference proteome</keyword>
<feature type="compositionally biased region" description="Basic and acidic residues" evidence="5">
    <location>
        <begin position="253"/>
        <end position="267"/>
    </location>
</feature>
<evidence type="ECO:0000313" key="6">
    <source>
        <dbReference type="EnsemblMetazoa" id="ASTEI02934-PA"/>
    </source>
</evidence>
<evidence type="ECO:0000256" key="3">
    <source>
        <dbReference type="ARBA" id="ARBA00022705"/>
    </source>
</evidence>
<dbReference type="InterPro" id="IPR041913">
    <property type="entry name" value="POLD3_sf"/>
</dbReference>
<protein>
    <recommendedName>
        <fullName evidence="2">DNA polymerase delta subunit 3</fullName>
    </recommendedName>
</protein>
<evidence type="ECO:0000256" key="5">
    <source>
        <dbReference type="SAM" id="MobiDB-lite"/>
    </source>
</evidence>
<comment type="subcellular location">
    <subcellularLocation>
        <location evidence="1">Nucleus</location>
    </subcellularLocation>
</comment>
<sequence>MDAELLKTCHREIGHIVFDANEKITTRRISNTWSLDSKQALEVLQKWLEEQKGQKKLAVEYVVRGIDKNGNLFFTLANTERMEKVSKTFPRCTKMLYSVEIASDVRPLNVVNDNEFSVMNIRLNSEKRQIATAATQNPVPKEAPAKPDPKPSKSNMFAMASKAPPVKEEKRSPPSTPATPSVSVKAEPKTASPPKASPKTQSPKKDTKKAVATGKGAISSFFSAKPGQSAAAAAAAPKAPIKQEPPSPAPIKPVEKETKPVKKEEKTRKRTHTDDDDEATEEDEDVIPNTPQEDRKRADGKKRPNKKPLLQRKKTSNPSKKSRILEICDSSSDDEMDGKEAAEQRRERLVEFEDEEMGDEPEKETEQEETRKPSLSPEKPVENDSNSVNRNRGKVKKLITKTYTDEKGYLITVKDYEMVSEDESAGAEKETATPTDATKPKAASTQGKASSAEKKETPPTPKTKQGSIMSFFAKKTSGVVGGVKIIIYLFRLIGDFLRKFGAELRVAKCLLMYSFTFQPFSSKIAGGSLQSWLAGYFGAEDARDLYHFLSRNVFGVLGLSTD</sequence>
<feature type="compositionally biased region" description="Low complexity" evidence="5">
    <location>
        <begin position="178"/>
        <end position="200"/>
    </location>
</feature>
<dbReference type="Gene3D" id="3.90.1030.20">
    <property type="entry name" value="DNA polymerase delta, p66 (Cdc27) subunit, wHTH domain"/>
    <property type="match status" value="1"/>
</dbReference>
<dbReference type="VEuPathDB" id="VectorBase:ASTEI20_034345"/>
<feature type="region of interest" description="Disordered" evidence="5">
    <location>
        <begin position="133"/>
        <end position="393"/>
    </location>
</feature>
<accession>A0A182Y398</accession>
<feature type="compositionally biased region" description="Low complexity" evidence="5">
    <location>
        <begin position="224"/>
        <end position="242"/>
    </location>
</feature>
<dbReference type="AlphaFoldDB" id="A0A182Y398"/>
<feature type="compositionally biased region" description="Basic and acidic residues" evidence="5">
    <location>
        <begin position="338"/>
        <end position="351"/>
    </location>
</feature>
<feature type="compositionally biased region" description="Acidic residues" evidence="5">
    <location>
        <begin position="274"/>
        <end position="286"/>
    </location>
</feature>
<dbReference type="Proteomes" id="UP000076408">
    <property type="component" value="Unassembled WGS sequence"/>
</dbReference>
<evidence type="ECO:0000256" key="4">
    <source>
        <dbReference type="ARBA" id="ARBA00023242"/>
    </source>
</evidence>
<dbReference type="VEuPathDB" id="VectorBase:ASTE008680"/>
<dbReference type="PANTHER" id="PTHR17598:SF13">
    <property type="entry name" value="DNA POLYMERASE DELTA SUBUNIT 3"/>
    <property type="match status" value="1"/>
</dbReference>
<dbReference type="GO" id="GO:0043625">
    <property type="term" value="C:delta DNA polymerase complex"/>
    <property type="evidence" value="ECO:0007669"/>
    <property type="project" value="InterPro"/>
</dbReference>
<proteinExistence type="predicted"/>
<dbReference type="GO" id="GO:1904161">
    <property type="term" value="P:DNA synthesis involved in UV-damage excision repair"/>
    <property type="evidence" value="ECO:0007669"/>
    <property type="project" value="TreeGrafter"/>
</dbReference>
<dbReference type="GO" id="GO:0003887">
    <property type="term" value="F:DNA-directed DNA polymerase activity"/>
    <property type="evidence" value="ECO:0007669"/>
    <property type="project" value="TreeGrafter"/>
</dbReference>
<dbReference type="GO" id="GO:0006297">
    <property type="term" value="P:nucleotide-excision repair, DNA gap filling"/>
    <property type="evidence" value="ECO:0007669"/>
    <property type="project" value="TreeGrafter"/>
</dbReference>
<feature type="compositionally biased region" description="Low complexity" evidence="5">
    <location>
        <begin position="432"/>
        <end position="445"/>
    </location>
</feature>
<dbReference type="PANTHER" id="PTHR17598">
    <property type="entry name" value="DNA POLYMERASE DELTA SUBUNIT 3"/>
    <property type="match status" value="1"/>
</dbReference>
<dbReference type="GO" id="GO:0006271">
    <property type="term" value="P:DNA strand elongation involved in DNA replication"/>
    <property type="evidence" value="ECO:0007669"/>
    <property type="project" value="TreeGrafter"/>
</dbReference>
<feature type="region of interest" description="Disordered" evidence="5">
    <location>
        <begin position="422"/>
        <end position="466"/>
    </location>
</feature>
<name>A0A182Y398_ANOST</name>
<evidence type="ECO:0000313" key="7">
    <source>
        <dbReference type="Proteomes" id="UP000076408"/>
    </source>
</evidence>
<dbReference type="OMA" id="AKCLLMY"/>
<evidence type="ECO:0000256" key="1">
    <source>
        <dbReference type="ARBA" id="ARBA00004123"/>
    </source>
</evidence>
<dbReference type="Pfam" id="PF09507">
    <property type="entry name" value="CDC27"/>
    <property type="match status" value="1"/>
</dbReference>
<feature type="compositionally biased region" description="Basic residues" evidence="5">
    <location>
        <begin position="298"/>
        <end position="315"/>
    </location>
</feature>
<feature type="compositionally biased region" description="Acidic residues" evidence="5">
    <location>
        <begin position="352"/>
        <end position="367"/>
    </location>
</feature>
<keyword evidence="3" id="KW-0235">DNA replication</keyword>
<evidence type="ECO:0000256" key="2">
    <source>
        <dbReference type="ARBA" id="ARBA00017589"/>
    </source>
</evidence>
<dbReference type="VEuPathDB" id="VectorBase:ASTEI02934"/>
<dbReference type="STRING" id="30069.A0A182Y398"/>
<dbReference type="InterPro" id="IPR019038">
    <property type="entry name" value="POLD3"/>
</dbReference>